<accession>A0AB39C7A8</accession>
<evidence type="ECO:0000313" key="1">
    <source>
        <dbReference type="EMBL" id="XDJ02555.1"/>
    </source>
</evidence>
<reference evidence="1" key="1">
    <citation type="submission" date="2024-06" db="EMBL/GenBank/DDBJ databases">
        <authorList>
            <person name="Lee H."/>
            <person name="Agrawal S."/>
        </authorList>
    </citation>
    <scope>NUCLEOTIDE SEQUENCE</scope>
</reference>
<protein>
    <submittedName>
        <fullName evidence="1">Uncharacterized protein</fullName>
    </submittedName>
</protein>
<proteinExistence type="predicted"/>
<dbReference type="EMBL" id="PP965177">
    <property type="protein sequence ID" value="XDJ02555.1"/>
    <property type="molecule type" value="Genomic_DNA"/>
</dbReference>
<name>A0AB39C7A8_9CAUD</name>
<sequence>MMEYEKENVYCRHCEEFHEKVIVFHGFVSDFFYCKRCGRSNRV</sequence>
<organism evidence="1">
    <name type="scientific">Bacillus phage KoopaTroopa</name>
    <dbReference type="NCBI Taxonomy" id="3234046"/>
    <lineage>
        <taxon>Viruses</taxon>
        <taxon>Duplodnaviria</taxon>
        <taxon>Heunggongvirae</taxon>
        <taxon>Uroviricota</taxon>
        <taxon>Caudoviricetes</taxon>
    </lineage>
</organism>